<protein>
    <submittedName>
        <fullName evidence="1">Uncharacterized protein</fullName>
    </submittedName>
</protein>
<evidence type="ECO:0000313" key="1">
    <source>
        <dbReference type="EMBL" id="EDO59686.1"/>
    </source>
</evidence>
<organism evidence="1 2">
    <name type="scientific">[Clostridium] leptum DSM 753</name>
    <dbReference type="NCBI Taxonomy" id="428125"/>
    <lineage>
        <taxon>Bacteria</taxon>
        <taxon>Bacillati</taxon>
        <taxon>Bacillota</taxon>
        <taxon>Clostridia</taxon>
        <taxon>Eubacteriales</taxon>
        <taxon>Oscillospiraceae</taxon>
        <taxon>Oscillospiraceae incertae sedis</taxon>
    </lineage>
</organism>
<reference evidence="1 2" key="2">
    <citation type="submission" date="2007-08" db="EMBL/GenBank/DDBJ databases">
        <authorList>
            <person name="Fulton L."/>
            <person name="Clifton S."/>
            <person name="Fulton B."/>
            <person name="Xu J."/>
            <person name="Minx P."/>
            <person name="Pepin K.H."/>
            <person name="Johnson M."/>
            <person name="Thiruvilangam P."/>
            <person name="Bhonagiri V."/>
            <person name="Nash W.E."/>
            <person name="Wang C."/>
            <person name="Mardis E.R."/>
            <person name="Wilson R.K."/>
        </authorList>
    </citation>
    <scope>NUCLEOTIDE SEQUENCE [LARGE SCALE GENOMIC DNA]</scope>
    <source>
        <strain evidence="1 2">DSM 753</strain>
    </source>
</reference>
<comment type="caution">
    <text evidence="1">The sequence shown here is derived from an EMBL/GenBank/DDBJ whole genome shotgun (WGS) entry which is preliminary data.</text>
</comment>
<dbReference type="AlphaFoldDB" id="A7VYQ8"/>
<dbReference type="EMBL" id="ABCB02000021">
    <property type="protein sequence ID" value="EDO59686.1"/>
    <property type="molecule type" value="Genomic_DNA"/>
</dbReference>
<gene>
    <name evidence="1" type="ORF">CLOLEP_03736</name>
</gene>
<reference evidence="1 2" key="1">
    <citation type="submission" date="2007-08" db="EMBL/GenBank/DDBJ databases">
        <title>Draft genome sequence of Clostridium leptum (DSM 753).</title>
        <authorList>
            <person name="Sudarsanam P."/>
            <person name="Ley R."/>
            <person name="Guruge J."/>
            <person name="Turnbaugh P.J."/>
            <person name="Mahowald M."/>
            <person name="Liep D."/>
            <person name="Gordon J."/>
        </authorList>
    </citation>
    <scope>NUCLEOTIDE SEQUENCE [LARGE SCALE GENOMIC DNA]</scope>
    <source>
        <strain evidence="1 2">DSM 753</strain>
    </source>
</reference>
<evidence type="ECO:0000313" key="2">
    <source>
        <dbReference type="Proteomes" id="UP000003490"/>
    </source>
</evidence>
<proteinExistence type="predicted"/>
<accession>A7VYQ8</accession>
<dbReference type="Proteomes" id="UP000003490">
    <property type="component" value="Unassembled WGS sequence"/>
</dbReference>
<name>A7VYQ8_9FIRM</name>
<dbReference type="HOGENOM" id="CLU_3342303_0_0_9"/>
<sequence>MHRFLKTFTVLTVIKRRILDKLFSFHYTDKIRKERML</sequence>